<dbReference type="AlphaFoldDB" id="A0A1R2BRS5"/>
<evidence type="ECO:0008006" key="4">
    <source>
        <dbReference type="Google" id="ProtNLM"/>
    </source>
</evidence>
<proteinExistence type="predicted"/>
<protein>
    <recommendedName>
        <fullName evidence="4">MORN repeat protein</fullName>
    </recommendedName>
</protein>
<dbReference type="SUPFAM" id="SSF82185">
    <property type="entry name" value="Histone H3 K4-specific methyltransferase SET7/9 N-terminal domain"/>
    <property type="match status" value="2"/>
</dbReference>
<accession>A0A1R2BRS5</accession>
<dbReference type="PROSITE" id="PS50096">
    <property type="entry name" value="IQ"/>
    <property type="match status" value="1"/>
</dbReference>
<name>A0A1R2BRS5_9CILI</name>
<sequence>MGTNCSCYQDNAFSEVIIPEPKNYKIYSSKMSLEKKLAEAKKKLNIEMEPLNAINNNQKIFDFQNIVPSQKKSSLSTDTTKLSSLIIQGSEKHLPSDSIFSNNKPYSQLTLALQAACRGYLARYQHKKPKNRKLFGIYKYVSGSASDKTLSSISSIEGTIRSTRIIYIEETVKGQALVEIEKNVFYQGQWNQGTKSKEGFGILIDKDGSKYMGNFKNNQKSGYGMLIWPDKSYFEGEFQNGVINGLGHLFNANGQVFEGRFLNGKLTGKGSEICQDGISYKGHFVNSKKHGKGILIIPGISVYKGQFINDTFEGQGTLVYSDGKSYSGMWKAGHMHGIGTFKWPSGKIYNGNYLNGLKNGIGKMIYTDKRVYNGEWAHDKPHGKAIYTYWDPSKKRLRSVNSKWENGVKICWLKQDWSEYA</sequence>
<comment type="caution">
    <text evidence="2">The sequence shown here is derived from an EMBL/GenBank/DDBJ whole genome shotgun (WGS) entry which is preliminary data.</text>
</comment>
<dbReference type="Gene3D" id="2.20.110.10">
    <property type="entry name" value="Histone H3 K4-specific methyltransferase SET7/9 N-terminal domain"/>
    <property type="match status" value="4"/>
</dbReference>
<dbReference type="Proteomes" id="UP000187209">
    <property type="component" value="Unassembled WGS sequence"/>
</dbReference>
<dbReference type="PANTHER" id="PTHR23084">
    <property type="entry name" value="PHOSPHATIDYLINOSITOL-4-PHOSPHATE 5-KINASE RELATED"/>
    <property type="match status" value="1"/>
</dbReference>
<keyword evidence="1" id="KW-0677">Repeat</keyword>
<dbReference type="EMBL" id="MPUH01000466">
    <property type="protein sequence ID" value="OMJ79529.1"/>
    <property type="molecule type" value="Genomic_DNA"/>
</dbReference>
<reference evidence="2 3" key="1">
    <citation type="submission" date="2016-11" db="EMBL/GenBank/DDBJ databases">
        <title>The macronuclear genome of Stentor coeruleus: a giant cell with tiny introns.</title>
        <authorList>
            <person name="Slabodnick M."/>
            <person name="Ruby J.G."/>
            <person name="Reiff S.B."/>
            <person name="Swart E.C."/>
            <person name="Gosai S."/>
            <person name="Prabakaran S."/>
            <person name="Witkowska E."/>
            <person name="Larue G.E."/>
            <person name="Fisher S."/>
            <person name="Freeman R.M."/>
            <person name="Gunawardena J."/>
            <person name="Chu W."/>
            <person name="Stover N.A."/>
            <person name="Gregory B.D."/>
            <person name="Nowacki M."/>
            <person name="Derisi J."/>
            <person name="Roy S.W."/>
            <person name="Marshall W.F."/>
            <person name="Sood P."/>
        </authorList>
    </citation>
    <scope>NUCLEOTIDE SEQUENCE [LARGE SCALE GENOMIC DNA]</scope>
    <source>
        <strain evidence="2">WM001</strain>
    </source>
</reference>
<dbReference type="InterPro" id="IPR003409">
    <property type="entry name" value="MORN"/>
</dbReference>
<evidence type="ECO:0000313" key="2">
    <source>
        <dbReference type="EMBL" id="OMJ79529.1"/>
    </source>
</evidence>
<gene>
    <name evidence="2" type="ORF">SteCoe_20421</name>
</gene>
<dbReference type="PANTHER" id="PTHR23084:SF263">
    <property type="entry name" value="MORN REPEAT-CONTAINING PROTEIN 1"/>
    <property type="match status" value="1"/>
</dbReference>
<dbReference type="SMART" id="SM00698">
    <property type="entry name" value="MORN"/>
    <property type="match status" value="9"/>
</dbReference>
<organism evidence="2 3">
    <name type="scientific">Stentor coeruleus</name>
    <dbReference type="NCBI Taxonomy" id="5963"/>
    <lineage>
        <taxon>Eukaryota</taxon>
        <taxon>Sar</taxon>
        <taxon>Alveolata</taxon>
        <taxon>Ciliophora</taxon>
        <taxon>Postciliodesmatophora</taxon>
        <taxon>Heterotrichea</taxon>
        <taxon>Heterotrichida</taxon>
        <taxon>Stentoridae</taxon>
        <taxon>Stentor</taxon>
    </lineage>
</organism>
<evidence type="ECO:0000256" key="1">
    <source>
        <dbReference type="ARBA" id="ARBA00022737"/>
    </source>
</evidence>
<evidence type="ECO:0000313" key="3">
    <source>
        <dbReference type="Proteomes" id="UP000187209"/>
    </source>
</evidence>
<dbReference type="Pfam" id="PF02493">
    <property type="entry name" value="MORN"/>
    <property type="match status" value="9"/>
</dbReference>
<keyword evidence="3" id="KW-1185">Reference proteome</keyword>